<name>A0A1L9VGK9_ASPGL</name>
<feature type="transmembrane region" description="Helical" evidence="1">
    <location>
        <begin position="18"/>
        <end position="36"/>
    </location>
</feature>
<sequence>MEDEDRGVRGRTVWRLRFIRAFCALVLLAFLVLLIRRNRRFRIRGLFLCRLFAIFYLFLISRGSRLLPLQVIIIIPAKTNSCFRVRVRGRACACIGICTCIPLCKTITLHLISRNSSLRGLAPPKNGSALACFARDEMRPFLRLVLASGSRDSRVGGGSISISSNIIISCCGCCCSTILIFLRNSGKRRRRDWCQRVRWLAGDMLATNAGEK</sequence>
<dbReference type="EMBL" id="KV878900">
    <property type="protein sequence ID" value="OJJ83039.1"/>
    <property type="molecule type" value="Genomic_DNA"/>
</dbReference>
<evidence type="ECO:0000256" key="1">
    <source>
        <dbReference type="SAM" id="Phobius"/>
    </source>
</evidence>
<organism evidence="2 3">
    <name type="scientific">Aspergillus glaucus CBS 516.65</name>
    <dbReference type="NCBI Taxonomy" id="1160497"/>
    <lineage>
        <taxon>Eukaryota</taxon>
        <taxon>Fungi</taxon>
        <taxon>Dikarya</taxon>
        <taxon>Ascomycota</taxon>
        <taxon>Pezizomycotina</taxon>
        <taxon>Eurotiomycetes</taxon>
        <taxon>Eurotiomycetidae</taxon>
        <taxon>Eurotiales</taxon>
        <taxon>Aspergillaceae</taxon>
        <taxon>Aspergillus</taxon>
        <taxon>Aspergillus subgen. Aspergillus</taxon>
    </lineage>
</organism>
<keyword evidence="1" id="KW-0812">Transmembrane</keyword>
<dbReference type="VEuPathDB" id="FungiDB:ASPGLDRAFT_448694"/>
<evidence type="ECO:0000313" key="2">
    <source>
        <dbReference type="EMBL" id="OJJ83039.1"/>
    </source>
</evidence>
<dbReference type="GeneID" id="34462363"/>
<dbReference type="Proteomes" id="UP000184300">
    <property type="component" value="Unassembled WGS sequence"/>
</dbReference>
<keyword evidence="3" id="KW-1185">Reference proteome</keyword>
<evidence type="ECO:0000313" key="3">
    <source>
        <dbReference type="Proteomes" id="UP000184300"/>
    </source>
</evidence>
<dbReference type="AlphaFoldDB" id="A0A1L9VGK9"/>
<dbReference type="RefSeq" id="XP_022399737.1">
    <property type="nucleotide sequence ID" value="XM_022546102.1"/>
</dbReference>
<gene>
    <name evidence="2" type="ORF">ASPGLDRAFT_448694</name>
</gene>
<feature type="transmembrane region" description="Helical" evidence="1">
    <location>
        <begin position="43"/>
        <end position="61"/>
    </location>
</feature>
<protein>
    <submittedName>
        <fullName evidence="2">Uncharacterized protein</fullName>
    </submittedName>
</protein>
<keyword evidence="1" id="KW-1133">Transmembrane helix</keyword>
<proteinExistence type="predicted"/>
<feature type="transmembrane region" description="Helical" evidence="1">
    <location>
        <begin position="160"/>
        <end position="182"/>
    </location>
</feature>
<accession>A0A1L9VGK9</accession>
<keyword evidence="1" id="KW-0472">Membrane</keyword>
<reference evidence="3" key="1">
    <citation type="journal article" date="2017" name="Genome Biol.">
        <title>Comparative genomics reveals high biological diversity and specific adaptations in the industrially and medically important fungal genus Aspergillus.</title>
        <authorList>
            <person name="de Vries R.P."/>
            <person name="Riley R."/>
            <person name="Wiebenga A."/>
            <person name="Aguilar-Osorio G."/>
            <person name="Amillis S."/>
            <person name="Uchima C.A."/>
            <person name="Anderluh G."/>
            <person name="Asadollahi M."/>
            <person name="Askin M."/>
            <person name="Barry K."/>
            <person name="Battaglia E."/>
            <person name="Bayram O."/>
            <person name="Benocci T."/>
            <person name="Braus-Stromeyer S.A."/>
            <person name="Caldana C."/>
            <person name="Canovas D."/>
            <person name="Cerqueira G.C."/>
            <person name="Chen F."/>
            <person name="Chen W."/>
            <person name="Choi C."/>
            <person name="Clum A."/>
            <person name="Dos Santos R.A."/>
            <person name="Damasio A.R."/>
            <person name="Diallinas G."/>
            <person name="Emri T."/>
            <person name="Fekete E."/>
            <person name="Flipphi M."/>
            <person name="Freyberg S."/>
            <person name="Gallo A."/>
            <person name="Gournas C."/>
            <person name="Habgood R."/>
            <person name="Hainaut M."/>
            <person name="Harispe M.L."/>
            <person name="Henrissat B."/>
            <person name="Hilden K.S."/>
            <person name="Hope R."/>
            <person name="Hossain A."/>
            <person name="Karabika E."/>
            <person name="Karaffa L."/>
            <person name="Karanyi Z."/>
            <person name="Krasevec N."/>
            <person name="Kuo A."/>
            <person name="Kusch H."/>
            <person name="LaButti K."/>
            <person name="Lagendijk E.L."/>
            <person name="Lapidus A."/>
            <person name="Levasseur A."/>
            <person name="Lindquist E."/>
            <person name="Lipzen A."/>
            <person name="Logrieco A.F."/>
            <person name="MacCabe A."/>
            <person name="Maekelae M.R."/>
            <person name="Malavazi I."/>
            <person name="Melin P."/>
            <person name="Meyer V."/>
            <person name="Mielnichuk N."/>
            <person name="Miskei M."/>
            <person name="Molnar A.P."/>
            <person name="Mule G."/>
            <person name="Ngan C.Y."/>
            <person name="Orejas M."/>
            <person name="Orosz E."/>
            <person name="Ouedraogo J.P."/>
            <person name="Overkamp K.M."/>
            <person name="Park H.-S."/>
            <person name="Perrone G."/>
            <person name="Piumi F."/>
            <person name="Punt P.J."/>
            <person name="Ram A.F."/>
            <person name="Ramon A."/>
            <person name="Rauscher S."/>
            <person name="Record E."/>
            <person name="Riano-Pachon D.M."/>
            <person name="Robert V."/>
            <person name="Roehrig J."/>
            <person name="Ruller R."/>
            <person name="Salamov A."/>
            <person name="Salih N.S."/>
            <person name="Samson R.A."/>
            <person name="Sandor E."/>
            <person name="Sanguinetti M."/>
            <person name="Schuetze T."/>
            <person name="Sepcic K."/>
            <person name="Shelest E."/>
            <person name="Sherlock G."/>
            <person name="Sophianopoulou V."/>
            <person name="Squina F.M."/>
            <person name="Sun H."/>
            <person name="Susca A."/>
            <person name="Todd R.B."/>
            <person name="Tsang A."/>
            <person name="Unkles S.E."/>
            <person name="van de Wiele N."/>
            <person name="van Rossen-Uffink D."/>
            <person name="Oliveira J.V."/>
            <person name="Vesth T.C."/>
            <person name="Visser J."/>
            <person name="Yu J.-H."/>
            <person name="Zhou M."/>
            <person name="Andersen M.R."/>
            <person name="Archer D.B."/>
            <person name="Baker S.E."/>
            <person name="Benoit I."/>
            <person name="Brakhage A.A."/>
            <person name="Braus G.H."/>
            <person name="Fischer R."/>
            <person name="Frisvad J.C."/>
            <person name="Goldman G.H."/>
            <person name="Houbraken J."/>
            <person name="Oakley B."/>
            <person name="Pocsi I."/>
            <person name="Scazzocchio C."/>
            <person name="Seiboth B."/>
            <person name="vanKuyk P.A."/>
            <person name="Wortman J."/>
            <person name="Dyer P.S."/>
            <person name="Grigoriev I.V."/>
        </authorList>
    </citation>
    <scope>NUCLEOTIDE SEQUENCE [LARGE SCALE GENOMIC DNA]</scope>
    <source>
        <strain evidence="3">CBS 516.65</strain>
    </source>
</reference>